<accession>A0A2U2BWV3</accession>
<dbReference type="RefSeq" id="WP_109251752.1">
    <property type="nucleotide sequence ID" value="NZ_QEXV01000001.1"/>
</dbReference>
<evidence type="ECO:0000313" key="3">
    <source>
        <dbReference type="Proteomes" id="UP000245168"/>
    </source>
</evidence>
<feature type="transmembrane region" description="Helical" evidence="1">
    <location>
        <begin position="381"/>
        <end position="399"/>
    </location>
</feature>
<name>A0A2U2BWV3_9PROT</name>
<dbReference type="AlphaFoldDB" id="A0A2U2BWV3"/>
<comment type="caution">
    <text evidence="2">The sequence shown here is derived from an EMBL/GenBank/DDBJ whole genome shotgun (WGS) entry which is preliminary data.</text>
</comment>
<dbReference type="OrthoDB" id="7888991at2"/>
<feature type="transmembrane region" description="Helical" evidence="1">
    <location>
        <begin position="443"/>
        <end position="462"/>
    </location>
</feature>
<feature type="transmembrane region" description="Helical" evidence="1">
    <location>
        <begin position="225"/>
        <end position="242"/>
    </location>
</feature>
<keyword evidence="1" id="KW-1133">Transmembrane helix</keyword>
<gene>
    <name evidence="2" type="ORF">DDZ18_02410</name>
</gene>
<feature type="transmembrane region" description="Helical" evidence="1">
    <location>
        <begin position="80"/>
        <end position="99"/>
    </location>
</feature>
<feature type="transmembrane region" description="Helical" evidence="1">
    <location>
        <begin position="288"/>
        <end position="305"/>
    </location>
</feature>
<feature type="transmembrane region" description="Helical" evidence="1">
    <location>
        <begin position="411"/>
        <end position="431"/>
    </location>
</feature>
<keyword evidence="3" id="KW-1185">Reference proteome</keyword>
<keyword evidence="1" id="KW-0812">Transmembrane</keyword>
<reference evidence="3" key="1">
    <citation type="submission" date="2018-05" db="EMBL/GenBank/DDBJ databases">
        <authorList>
            <person name="Liu B.-T."/>
        </authorList>
    </citation>
    <scope>NUCLEOTIDE SEQUENCE [LARGE SCALE GENOMIC DNA]</scope>
    <source>
        <strain evidence="3">WD6-1</strain>
    </source>
</reference>
<proteinExistence type="predicted"/>
<evidence type="ECO:0000256" key="1">
    <source>
        <dbReference type="SAM" id="Phobius"/>
    </source>
</evidence>
<feature type="transmembrane region" description="Helical" evidence="1">
    <location>
        <begin position="164"/>
        <end position="191"/>
    </location>
</feature>
<keyword evidence="1" id="KW-0472">Membrane</keyword>
<dbReference type="Proteomes" id="UP000245168">
    <property type="component" value="Unassembled WGS sequence"/>
</dbReference>
<evidence type="ECO:0000313" key="2">
    <source>
        <dbReference type="EMBL" id="PWE18477.1"/>
    </source>
</evidence>
<feature type="transmembrane region" description="Helical" evidence="1">
    <location>
        <begin position="43"/>
        <end position="68"/>
    </location>
</feature>
<organism evidence="2 3">
    <name type="scientific">Marinicauda salina</name>
    <dbReference type="NCBI Taxonomy" id="2135793"/>
    <lineage>
        <taxon>Bacteria</taxon>
        <taxon>Pseudomonadati</taxon>
        <taxon>Pseudomonadota</taxon>
        <taxon>Alphaproteobacteria</taxon>
        <taxon>Maricaulales</taxon>
        <taxon>Maricaulaceae</taxon>
        <taxon>Marinicauda</taxon>
    </lineage>
</organism>
<feature type="transmembrane region" description="Helical" evidence="1">
    <location>
        <begin position="12"/>
        <end position="31"/>
    </location>
</feature>
<feature type="transmembrane region" description="Helical" evidence="1">
    <location>
        <begin position="254"/>
        <end position="276"/>
    </location>
</feature>
<sequence length="578" mass="62437">MNAERRTLTAVYCLAGLLGLGALFVVFGATFGMSRYVYTRVDLVGFAVVILLAMGLAAFARAAPAALVDRVDRVRLDAFAPWRLAVAVIVLAVIGTHLVQHGYAFSMDEHMTRFQGAIFAEGRLAGEVPPEWREYGRAMCHVFVRYDPETGLVMSDYRPGMASLFAMFDLVGLGLYVSAFMTAGSVLLAAAVARRIWPERPDAAIVAALLVATSQQALAAATTSYAMSAHLCFNLAWIWLFLRGGRLGHGLAPFVGVATASLHQIHFHAFFALPFLLTFLRPLRPGLIAWYGAVYLAGHLAILGWDDFAMRSASETAQAAATGAADPLGRLLSRLAGFIRFPGPFELGTVTANIARFFAWQSLALVPLLVMLRRRAEWSPVMVLLAASIGTSLMPYPLLMPDQGHGWGYRYLHGLIGNFALLGAAGWVVLSKETGRAAARYRAVVLAALAATAFILVPMRAFQIERVAGAWAQAADFVASREAEVVVVDSHAIYYGHDLPRNDPFARNRPIAMDIRALPKDRIDALCGDYSVAFVSGEDVAGFGVPVFDPAESEETPADYPDWVARLTAPDCAAPPDG</sequence>
<dbReference type="EMBL" id="QEXV01000001">
    <property type="protein sequence ID" value="PWE18477.1"/>
    <property type="molecule type" value="Genomic_DNA"/>
</dbReference>
<protein>
    <submittedName>
        <fullName evidence="2">Uncharacterized protein</fullName>
    </submittedName>
</protein>